<dbReference type="AlphaFoldDB" id="A0A8J2L0X9"/>
<feature type="compositionally biased region" description="Polar residues" evidence="1">
    <location>
        <begin position="56"/>
        <end position="65"/>
    </location>
</feature>
<dbReference type="EMBL" id="CAJVCH010530303">
    <property type="protein sequence ID" value="CAG7823687.1"/>
    <property type="molecule type" value="Genomic_DNA"/>
</dbReference>
<feature type="compositionally biased region" description="Low complexity" evidence="1">
    <location>
        <begin position="249"/>
        <end position="284"/>
    </location>
</feature>
<sequence length="291" mass="32477">MKIFLVFTLFAAANAGLLNLQRAIDIPIERFAQVEQNNNLLPGTPQYSGQRLVPQPSLNPANYGQASPDPRSYERPLAPYNQQRPAPVPQLQRQPPQPQQPSQQVPQKSKGGFPSEILAQVLNSKNPEQVPHIPKDSGVTFLHARPVFEFSVSSRKPISPKKYQPARQQQPGQQPLPVQQPLSGQQPRPLQQAQPQQRSQYSSSVTVPGSQQAVGTPQFNPRNNPYLTPAQPQRLPESRPPVYSAASAPQYQQQQRLQQQQQQQPQQPQLNPQGALQQSQQPQAFTTVTYI</sequence>
<proteinExistence type="predicted"/>
<reference evidence="3" key="1">
    <citation type="submission" date="2021-06" db="EMBL/GenBank/DDBJ databases">
        <authorList>
            <person name="Hodson N. C."/>
            <person name="Mongue J. A."/>
            <person name="Jaron S. K."/>
        </authorList>
    </citation>
    <scope>NUCLEOTIDE SEQUENCE</scope>
</reference>
<gene>
    <name evidence="3" type="ORF">AFUS01_LOCUS33888</name>
</gene>
<evidence type="ECO:0008006" key="5">
    <source>
        <dbReference type="Google" id="ProtNLM"/>
    </source>
</evidence>
<accession>A0A8J2L0X9</accession>
<feature type="signal peptide" evidence="2">
    <location>
        <begin position="1"/>
        <end position="15"/>
    </location>
</feature>
<organism evidence="3 4">
    <name type="scientific">Allacma fusca</name>
    <dbReference type="NCBI Taxonomy" id="39272"/>
    <lineage>
        <taxon>Eukaryota</taxon>
        <taxon>Metazoa</taxon>
        <taxon>Ecdysozoa</taxon>
        <taxon>Arthropoda</taxon>
        <taxon>Hexapoda</taxon>
        <taxon>Collembola</taxon>
        <taxon>Symphypleona</taxon>
        <taxon>Sminthuridae</taxon>
        <taxon>Allacma</taxon>
    </lineage>
</organism>
<evidence type="ECO:0000313" key="3">
    <source>
        <dbReference type="EMBL" id="CAG7823687.1"/>
    </source>
</evidence>
<name>A0A8J2L0X9_9HEXA</name>
<feature type="compositionally biased region" description="Low complexity" evidence="1">
    <location>
        <begin position="82"/>
        <end position="107"/>
    </location>
</feature>
<evidence type="ECO:0000313" key="4">
    <source>
        <dbReference type="Proteomes" id="UP000708208"/>
    </source>
</evidence>
<keyword evidence="2" id="KW-0732">Signal</keyword>
<feature type="compositionally biased region" description="Low complexity" evidence="1">
    <location>
        <begin position="165"/>
        <end position="204"/>
    </location>
</feature>
<comment type="caution">
    <text evidence="3">The sequence shown here is derived from an EMBL/GenBank/DDBJ whole genome shotgun (WGS) entry which is preliminary data.</text>
</comment>
<evidence type="ECO:0000256" key="1">
    <source>
        <dbReference type="SAM" id="MobiDB-lite"/>
    </source>
</evidence>
<feature type="region of interest" description="Disordered" evidence="1">
    <location>
        <begin position="152"/>
        <end position="291"/>
    </location>
</feature>
<protein>
    <recommendedName>
        <fullName evidence="5">Omega gliadin</fullName>
    </recommendedName>
</protein>
<feature type="compositionally biased region" description="Polar residues" evidence="1">
    <location>
        <begin position="205"/>
        <end position="226"/>
    </location>
</feature>
<dbReference type="Proteomes" id="UP000708208">
    <property type="component" value="Unassembled WGS sequence"/>
</dbReference>
<feature type="chain" id="PRO_5035176605" description="Omega gliadin" evidence="2">
    <location>
        <begin position="16"/>
        <end position="291"/>
    </location>
</feature>
<feature type="region of interest" description="Disordered" evidence="1">
    <location>
        <begin position="42"/>
        <end position="111"/>
    </location>
</feature>
<keyword evidence="4" id="KW-1185">Reference proteome</keyword>
<evidence type="ECO:0000256" key="2">
    <source>
        <dbReference type="SAM" id="SignalP"/>
    </source>
</evidence>